<dbReference type="Pfam" id="PF00701">
    <property type="entry name" value="DHDPS"/>
    <property type="match status" value="1"/>
</dbReference>
<evidence type="ECO:0000256" key="4">
    <source>
        <dbReference type="ARBA" id="ARBA00011881"/>
    </source>
</evidence>
<comment type="catalytic activity">
    <reaction evidence="10">
        <text>aceneuramate = aldehydo-N-acetyl-D-mannosamine + pyruvate</text>
        <dbReference type="Rhea" id="RHEA:23296"/>
        <dbReference type="ChEBI" id="CHEBI:15361"/>
        <dbReference type="ChEBI" id="CHEBI:17122"/>
        <dbReference type="ChEBI" id="CHEBI:173083"/>
        <dbReference type="EC" id="4.1.3.3"/>
    </reaction>
</comment>
<evidence type="ECO:0000256" key="5">
    <source>
        <dbReference type="ARBA" id="ARBA00012911"/>
    </source>
</evidence>
<dbReference type="SMART" id="SM01130">
    <property type="entry name" value="DHDPS"/>
    <property type="match status" value="1"/>
</dbReference>
<name>A0A8J1XZK6_OWEFU</name>
<comment type="subunit">
    <text evidence="4">Homotetramer.</text>
</comment>
<evidence type="ECO:0000256" key="9">
    <source>
        <dbReference type="ARBA" id="ARBA00023277"/>
    </source>
</evidence>
<gene>
    <name evidence="11" type="ORF">OFUS_LOCUS19963</name>
</gene>
<dbReference type="PRINTS" id="PR00146">
    <property type="entry name" value="DHPICSNTHASE"/>
</dbReference>
<proteinExistence type="inferred from homology"/>
<dbReference type="PANTHER" id="PTHR12128:SF21">
    <property type="entry name" value="N-ACETYLNEURAMINATE LYASE"/>
    <property type="match status" value="1"/>
</dbReference>
<keyword evidence="8" id="KW-0704">Schiff base</keyword>
<evidence type="ECO:0000313" key="11">
    <source>
        <dbReference type="EMBL" id="CAH1795422.1"/>
    </source>
</evidence>
<reference evidence="11" key="1">
    <citation type="submission" date="2022-03" db="EMBL/GenBank/DDBJ databases">
        <authorList>
            <person name="Martin C."/>
        </authorList>
    </citation>
    <scope>NUCLEOTIDE SEQUENCE</scope>
</reference>
<evidence type="ECO:0000256" key="10">
    <source>
        <dbReference type="ARBA" id="ARBA00044906"/>
    </source>
</evidence>
<dbReference type="SUPFAM" id="SSF51569">
    <property type="entry name" value="Aldolase"/>
    <property type="match status" value="1"/>
</dbReference>
<dbReference type="GO" id="GO:0005737">
    <property type="term" value="C:cytoplasm"/>
    <property type="evidence" value="ECO:0007669"/>
    <property type="project" value="UniProtKB-SubCell"/>
</dbReference>
<keyword evidence="12" id="KW-1185">Reference proteome</keyword>
<evidence type="ECO:0000256" key="1">
    <source>
        <dbReference type="ARBA" id="ARBA00004496"/>
    </source>
</evidence>
<dbReference type="EC" id="4.1.3.3" evidence="5"/>
<sequence length="333" mass="37089">MAAKFLKLQNWTSLNFCIKSYSLAPKNMSTYAPKGCMAAPFTPFTKDGKDVDYSKFKSYADHLQKLKIPHLFVNGTTGEGLSMTMEERIKTAELWMQQKDKFESILLHIGTGNLKDSIQLASHAESIGVDGIACIAPSFFRANNEESVVSYMKEVADAAPNTPFYLYDFNIMTNVYISVSRFFDLAKDEIKTLRGVKHSSPQLPSLFTGMREHRGYQFMMGTDDQYLAALSLGSEAIVTSAFMAPYFNKIIEAFNSGDLEAARNAQEACQKVVNVRSKYGTGPQSFAVGKSMMPMLDLDLGPVRLPLVSLTSDLAEKLQSELKAVNFFDWVKV</sequence>
<dbReference type="GO" id="GO:0008747">
    <property type="term" value="F:N-acetylneuraminate lyase activity"/>
    <property type="evidence" value="ECO:0007669"/>
    <property type="project" value="UniProtKB-EC"/>
</dbReference>
<keyword evidence="7" id="KW-0456">Lyase</keyword>
<keyword evidence="6" id="KW-0963">Cytoplasm</keyword>
<keyword evidence="9" id="KW-0119">Carbohydrate metabolism</keyword>
<dbReference type="Proteomes" id="UP000749559">
    <property type="component" value="Unassembled WGS sequence"/>
</dbReference>
<evidence type="ECO:0000313" key="12">
    <source>
        <dbReference type="Proteomes" id="UP000749559"/>
    </source>
</evidence>
<comment type="subcellular location">
    <subcellularLocation>
        <location evidence="1">Cytoplasm</location>
    </subcellularLocation>
</comment>
<dbReference type="InterPro" id="IPR013785">
    <property type="entry name" value="Aldolase_TIM"/>
</dbReference>
<evidence type="ECO:0000256" key="6">
    <source>
        <dbReference type="ARBA" id="ARBA00022490"/>
    </source>
</evidence>
<comment type="caution">
    <text evidence="11">The sequence shown here is derived from an EMBL/GenBank/DDBJ whole genome shotgun (WGS) entry which is preliminary data.</text>
</comment>
<evidence type="ECO:0000256" key="8">
    <source>
        <dbReference type="ARBA" id="ARBA00023270"/>
    </source>
</evidence>
<protein>
    <recommendedName>
        <fullName evidence="5">N-acetylneuraminate lyase</fullName>
        <ecNumber evidence="5">4.1.3.3</ecNumber>
    </recommendedName>
</protein>
<dbReference type="PANTHER" id="PTHR12128">
    <property type="entry name" value="DIHYDRODIPICOLINATE SYNTHASE"/>
    <property type="match status" value="1"/>
</dbReference>
<dbReference type="EMBL" id="CAIIXF020000009">
    <property type="protein sequence ID" value="CAH1795422.1"/>
    <property type="molecule type" value="Genomic_DNA"/>
</dbReference>
<dbReference type="InterPro" id="IPR002220">
    <property type="entry name" value="DapA-like"/>
</dbReference>
<dbReference type="Gene3D" id="3.20.20.70">
    <property type="entry name" value="Aldolase class I"/>
    <property type="match status" value="1"/>
</dbReference>
<organism evidence="11 12">
    <name type="scientific">Owenia fusiformis</name>
    <name type="common">Polychaete worm</name>
    <dbReference type="NCBI Taxonomy" id="6347"/>
    <lineage>
        <taxon>Eukaryota</taxon>
        <taxon>Metazoa</taxon>
        <taxon>Spiralia</taxon>
        <taxon>Lophotrochozoa</taxon>
        <taxon>Annelida</taxon>
        <taxon>Polychaeta</taxon>
        <taxon>Sedentaria</taxon>
        <taxon>Canalipalpata</taxon>
        <taxon>Sabellida</taxon>
        <taxon>Oweniida</taxon>
        <taxon>Oweniidae</taxon>
        <taxon>Owenia</taxon>
    </lineage>
</organism>
<accession>A0A8J1XZK6</accession>
<evidence type="ECO:0000256" key="3">
    <source>
        <dbReference type="ARBA" id="ARBA00006324"/>
    </source>
</evidence>
<evidence type="ECO:0000256" key="7">
    <source>
        <dbReference type="ARBA" id="ARBA00023239"/>
    </source>
</evidence>
<comment type="similarity">
    <text evidence="3">Belongs to the DapA family. NanA subfamily.</text>
</comment>
<dbReference type="PIRSF" id="PIRSF001365">
    <property type="entry name" value="DHDPS"/>
    <property type="match status" value="1"/>
</dbReference>
<comment type="pathway">
    <text evidence="2">Amino-sugar metabolism; N-acetylneuraminate degradation.</text>
</comment>
<dbReference type="AlphaFoldDB" id="A0A8J1XZK6"/>
<evidence type="ECO:0000256" key="2">
    <source>
        <dbReference type="ARBA" id="ARBA00004878"/>
    </source>
</evidence>
<dbReference type="OrthoDB" id="191315at2759"/>